<dbReference type="Ensembl" id="ENSEBUT00000025998.1">
    <property type="protein sequence ID" value="ENSEBUP00000025422.1"/>
    <property type="gene ID" value="ENSEBUG00000015676.1"/>
</dbReference>
<evidence type="ECO:0000313" key="2">
    <source>
        <dbReference type="Proteomes" id="UP000694388"/>
    </source>
</evidence>
<accession>A0A8C4X1B3</accession>
<keyword evidence="2" id="KW-1185">Reference proteome</keyword>
<name>A0A8C4X1B3_EPTBU</name>
<protein>
    <submittedName>
        <fullName evidence="1">Uncharacterized protein</fullName>
    </submittedName>
</protein>
<organism evidence="1 2">
    <name type="scientific">Eptatretus burgeri</name>
    <name type="common">Inshore hagfish</name>
    <dbReference type="NCBI Taxonomy" id="7764"/>
    <lineage>
        <taxon>Eukaryota</taxon>
        <taxon>Metazoa</taxon>
        <taxon>Chordata</taxon>
        <taxon>Craniata</taxon>
        <taxon>Vertebrata</taxon>
        <taxon>Cyclostomata</taxon>
        <taxon>Myxini</taxon>
        <taxon>Myxiniformes</taxon>
        <taxon>Myxinidae</taxon>
        <taxon>Eptatretinae</taxon>
        <taxon>Eptatretus</taxon>
    </lineage>
</organism>
<reference evidence="1" key="2">
    <citation type="submission" date="2025-09" db="UniProtKB">
        <authorList>
            <consortium name="Ensembl"/>
        </authorList>
    </citation>
    <scope>IDENTIFICATION</scope>
</reference>
<reference evidence="1" key="1">
    <citation type="submission" date="2025-08" db="UniProtKB">
        <authorList>
            <consortium name="Ensembl"/>
        </authorList>
    </citation>
    <scope>IDENTIFICATION</scope>
</reference>
<evidence type="ECO:0000313" key="1">
    <source>
        <dbReference type="Ensembl" id="ENSEBUP00000025422.1"/>
    </source>
</evidence>
<sequence length="151" mass="16780">MKNEFSQPPKNYGGRTISTVAVRCPCGLCAYLRAMQGRRTAPLRPPCTCARPPCQSASTVRPPCATTRDRSIGVCLYRGCSDCKKLVLRPGFRSLAHSAKVLPPGQLIKHDARRTTITFIKRIWLTSSWIFQITTGFAVKFNPCPTVRHTT</sequence>
<proteinExistence type="predicted"/>
<dbReference type="AlphaFoldDB" id="A0A8C4X1B3"/>
<dbReference type="Proteomes" id="UP000694388">
    <property type="component" value="Unplaced"/>
</dbReference>